<evidence type="ECO:0000313" key="2">
    <source>
        <dbReference type="EMBL" id="PTW43335.1"/>
    </source>
</evidence>
<feature type="signal peptide" evidence="1">
    <location>
        <begin position="1"/>
        <end position="24"/>
    </location>
</feature>
<dbReference type="EMBL" id="QAYE01000030">
    <property type="protein sequence ID" value="PTW43335.1"/>
    <property type="molecule type" value="Genomic_DNA"/>
</dbReference>
<keyword evidence="1" id="KW-0732">Signal</keyword>
<sequence length="155" mass="16792">MLKRPVTLICGLAFGMMSASTISASVAPPPPSFIDDIAKQIVPTPTASGFDHYVAVFADDLTVTMDGKQIAPNKVAWVATERHRLGKVDRIVVGFAKGYDALLVIERYDDRSGLSPEMLADPRYTARAVRYAVGSDHLVHNIQIVQTDGILQAPN</sequence>
<dbReference type="AlphaFoldDB" id="A0A2T5TVR5"/>
<feature type="chain" id="PRO_5015451701" evidence="1">
    <location>
        <begin position="25"/>
        <end position="155"/>
    </location>
</feature>
<proteinExistence type="predicted"/>
<protein>
    <submittedName>
        <fullName evidence="2">Uncharacterized protein</fullName>
    </submittedName>
</protein>
<gene>
    <name evidence="2" type="ORF">C8J25_1302</name>
</gene>
<evidence type="ECO:0000256" key="1">
    <source>
        <dbReference type="SAM" id="SignalP"/>
    </source>
</evidence>
<reference evidence="2 3" key="1">
    <citation type="submission" date="2018-04" db="EMBL/GenBank/DDBJ databases">
        <title>Genomic Encyclopedia of Type Strains, Phase III (KMG-III): the genomes of soil and plant-associated and newly described type strains.</title>
        <authorList>
            <person name="Whitman W."/>
        </authorList>
    </citation>
    <scope>NUCLEOTIDE SEQUENCE [LARGE SCALE GENOMIC DNA]</scope>
    <source>
        <strain evidence="2 3">MA-olki</strain>
    </source>
</reference>
<organism evidence="2 3">
    <name type="scientific">Sphingomonas faeni</name>
    <dbReference type="NCBI Taxonomy" id="185950"/>
    <lineage>
        <taxon>Bacteria</taxon>
        <taxon>Pseudomonadati</taxon>
        <taxon>Pseudomonadota</taxon>
        <taxon>Alphaproteobacteria</taxon>
        <taxon>Sphingomonadales</taxon>
        <taxon>Sphingomonadaceae</taxon>
        <taxon>Sphingomonas</taxon>
    </lineage>
</organism>
<comment type="caution">
    <text evidence="2">The sequence shown here is derived from an EMBL/GenBank/DDBJ whole genome shotgun (WGS) entry which is preliminary data.</text>
</comment>
<dbReference type="Proteomes" id="UP000244013">
    <property type="component" value="Unassembled WGS sequence"/>
</dbReference>
<accession>A0A2T5TVR5</accession>
<name>A0A2T5TVR5_9SPHN</name>
<evidence type="ECO:0000313" key="3">
    <source>
        <dbReference type="Proteomes" id="UP000244013"/>
    </source>
</evidence>